<protein>
    <submittedName>
        <fullName evidence="1">Uncharacterized protein</fullName>
    </submittedName>
</protein>
<sequence>MNKFSYVKNGVEVVKNEGDIISFDDLRSYQPPQDVLDKLNEARQKYDLTYEKILEKFYKYVCSPSYMMFGDIDYLLRSACEMMLANLASTAEYKETHGIYFHCIAKTGIKSFQKEKAVLIDDKTSIETKKGMIATIYGLFQKTKDKKPLFGVLTLWNDACQMLDFVEPRNTYFANILAKKLTKESLTASGKHKKIDDRYALTLSDFTKFDKPELIKDIPLEIEVDTPFQDINQIKNSIISVGEVDSNIGEFKIVHGKIANFKTSINKKGNMQGNLILDGIGDKSKIRTVWWNAPEFVVKYRVGTEVYVMMDLKKDEKYGISGIGHFIVPVKPVDINPANNKIMDLW</sequence>
<dbReference type="EMBL" id="JJQI01000069">
    <property type="protein sequence ID" value="KKH38979.1"/>
    <property type="molecule type" value="Genomic_DNA"/>
</dbReference>
<dbReference type="EMBL" id="JJQK01000293">
    <property type="protein sequence ID" value="KKH43583.1"/>
    <property type="molecule type" value="Genomic_DNA"/>
</dbReference>
<dbReference type="PATRIC" id="fig|2209.52.peg.293"/>
<dbReference type="GeneID" id="44087406"/>
<evidence type="ECO:0000313" key="4">
    <source>
        <dbReference type="Proteomes" id="UP000034259"/>
    </source>
</evidence>
<dbReference type="Proteomes" id="UP000467371">
    <property type="component" value="Chromosome"/>
</dbReference>
<dbReference type="AlphaFoldDB" id="A0A0F8PQ28"/>
<proteinExistence type="predicted"/>
<evidence type="ECO:0000313" key="5">
    <source>
        <dbReference type="Proteomes" id="UP000034672"/>
    </source>
</evidence>
<organism evidence="1 5">
    <name type="scientific">Methanosarcina mazei</name>
    <name type="common">Methanosarcina frisia</name>
    <dbReference type="NCBI Taxonomy" id="2209"/>
    <lineage>
        <taxon>Archaea</taxon>
        <taxon>Methanobacteriati</taxon>
        <taxon>Methanobacteriota</taxon>
        <taxon>Stenosarchaea group</taxon>
        <taxon>Methanomicrobia</taxon>
        <taxon>Methanosarcinales</taxon>
        <taxon>Methanosarcinaceae</taxon>
        <taxon>Methanosarcina</taxon>
    </lineage>
</organism>
<evidence type="ECO:0000313" key="6">
    <source>
        <dbReference type="Proteomes" id="UP000467371"/>
    </source>
</evidence>
<dbReference type="Proteomes" id="UP000034259">
    <property type="component" value="Unassembled WGS sequence"/>
</dbReference>
<dbReference type="EMBL" id="CP042908">
    <property type="protein sequence ID" value="QIB91270.1"/>
    <property type="molecule type" value="Genomic_DNA"/>
</dbReference>
<gene>
    <name evidence="1" type="ORF">DU71_01345</name>
    <name evidence="2" type="ORF">DU72_00015</name>
    <name evidence="3" type="ORF">FQU78_09665</name>
</gene>
<reference evidence="3 6" key="2">
    <citation type="journal article" date="2020" name="Environ. Microbiol. Rep.">
        <title>Redox cycling of Fe(II) and Fe(III) in magnetite accelerates aceticlastic methanogenesis by Methanosarcina mazei.</title>
        <authorList>
            <person name="Wang H."/>
            <person name="Byrne J.M."/>
            <person name="Liu P."/>
            <person name="Liu J."/>
            <person name="Dong X."/>
            <person name="Lu Y."/>
        </authorList>
    </citation>
    <scope>NUCLEOTIDE SEQUENCE [LARGE SCALE GENOMIC DNA]</scope>
    <source>
        <strain evidence="6">zm-15</strain>
        <strain evidence="3">Zm-15</strain>
    </source>
</reference>
<dbReference type="RefSeq" id="WP_048049111.1">
    <property type="nucleotide sequence ID" value="NZ_CP042908.1"/>
</dbReference>
<name>A0A0F8PQ28_METMZ</name>
<dbReference type="Proteomes" id="UP000034672">
    <property type="component" value="Unassembled WGS sequence"/>
</dbReference>
<evidence type="ECO:0000313" key="3">
    <source>
        <dbReference type="EMBL" id="QIB91270.1"/>
    </source>
</evidence>
<evidence type="ECO:0000313" key="2">
    <source>
        <dbReference type="EMBL" id="KKH43583.1"/>
    </source>
</evidence>
<accession>A0A0F8PQ28</accession>
<reference evidence="4 5" key="1">
    <citation type="journal article" date="2015" name="ISME J.">
        <title>Genomic and phenotypic differentiation among Methanosarcina mazei populations from Columbia River sediment.</title>
        <authorList>
            <person name="Youngblut N.D."/>
            <person name="Wirth J.S."/>
            <person name="Henriksen J.R."/>
            <person name="Smith M."/>
            <person name="Simon H."/>
            <person name="Metcalf W.W."/>
            <person name="Whitaker R.J."/>
        </authorList>
    </citation>
    <scope>NUCLEOTIDE SEQUENCE [LARGE SCALE GENOMIC DNA]</scope>
    <source>
        <strain evidence="1 5">1.H.A.1A.4</strain>
        <strain evidence="2 4">1.H.A.2.1</strain>
    </source>
</reference>
<evidence type="ECO:0000313" key="1">
    <source>
        <dbReference type="EMBL" id="KKH38979.1"/>
    </source>
</evidence>